<evidence type="ECO:0000313" key="2">
    <source>
        <dbReference type="EMBL" id="CDM68283.1"/>
    </source>
</evidence>
<dbReference type="eggNOG" id="ENOG5033MCP">
    <property type="taxonomic scope" value="Bacteria"/>
</dbReference>
<dbReference type="RefSeq" id="WP_044037234.1">
    <property type="nucleotide sequence ID" value="NZ_HG917868.1"/>
</dbReference>
<dbReference type="AlphaFoldDB" id="W6RVC5"/>
<accession>W6RVC5</accession>
<gene>
    <name evidence="2" type="ORF">CM240_1119</name>
</gene>
<dbReference type="HOGENOM" id="CLU_165980_1_0_9"/>
<keyword evidence="1" id="KW-1133">Transmembrane helix</keyword>
<name>W6RVC5_9CLOT</name>
<dbReference type="STRING" id="1216932.CM240_1119"/>
<evidence type="ECO:0000256" key="1">
    <source>
        <dbReference type="SAM" id="Phobius"/>
    </source>
</evidence>
<keyword evidence="1" id="KW-0472">Membrane</keyword>
<organism evidence="2 3">
    <name type="scientific">Clostridium bornimense</name>
    <dbReference type="NCBI Taxonomy" id="1216932"/>
    <lineage>
        <taxon>Bacteria</taxon>
        <taxon>Bacillati</taxon>
        <taxon>Bacillota</taxon>
        <taxon>Clostridia</taxon>
        <taxon>Eubacteriales</taxon>
        <taxon>Clostridiaceae</taxon>
        <taxon>Clostridium</taxon>
    </lineage>
</organism>
<dbReference type="OrthoDB" id="1935404at2"/>
<feature type="transmembrane region" description="Helical" evidence="1">
    <location>
        <begin position="6"/>
        <end position="32"/>
    </location>
</feature>
<dbReference type="Proteomes" id="UP000019426">
    <property type="component" value="Chromosome M2/40_rep1"/>
</dbReference>
<proteinExistence type="predicted"/>
<dbReference type="PATRIC" id="fig|1216932.3.peg.1109"/>
<protein>
    <submittedName>
        <fullName evidence="2">Putative membrane protein</fullName>
    </submittedName>
</protein>
<sequence length="118" mass="12984">MYIDLSAVYFVFGTILSILGIALLILLIILVVKLIKIASNVGTIINKNKENIDSALEGLPTITENVVEISEGLKDVSEVVTETTADLIVAKENFTSQIEFIKEILGIISRVFFNKDKN</sequence>
<keyword evidence="1" id="KW-0812">Transmembrane</keyword>
<dbReference type="EMBL" id="HG917868">
    <property type="protein sequence ID" value="CDM68283.1"/>
    <property type="molecule type" value="Genomic_DNA"/>
</dbReference>
<keyword evidence="3" id="KW-1185">Reference proteome</keyword>
<reference evidence="2 3" key="1">
    <citation type="submission" date="2013-11" db="EMBL/GenBank/DDBJ databases">
        <title>Complete genome sequence of Clostridum sp. M2/40.</title>
        <authorList>
            <person name="Wibberg D."/>
            <person name="Puehler A."/>
            <person name="Schlueter A."/>
        </authorList>
    </citation>
    <scope>NUCLEOTIDE SEQUENCE [LARGE SCALE GENOMIC DNA]</scope>
    <source>
        <strain evidence="3">M2/40</strain>
    </source>
</reference>
<evidence type="ECO:0000313" key="3">
    <source>
        <dbReference type="Proteomes" id="UP000019426"/>
    </source>
</evidence>
<dbReference type="KEGG" id="clt:CM240_1119"/>